<accession>A0A085LLQ9</accession>
<keyword evidence="5" id="KW-1185">Reference proteome</keyword>
<keyword evidence="2" id="KW-0472">Membrane</keyword>
<reference evidence="3 5" key="1">
    <citation type="journal article" date="2014" name="Nat. Genet.">
        <title>Genome and transcriptome of the porcine whipworm Trichuris suis.</title>
        <authorList>
            <person name="Jex A.R."/>
            <person name="Nejsum P."/>
            <person name="Schwarz E.M."/>
            <person name="Hu L."/>
            <person name="Young N.D."/>
            <person name="Hall R.S."/>
            <person name="Korhonen P.K."/>
            <person name="Liao S."/>
            <person name="Thamsborg S."/>
            <person name="Xia J."/>
            <person name="Xu P."/>
            <person name="Wang S."/>
            <person name="Scheerlinck J.P."/>
            <person name="Hofmann A."/>
            <person name="Sternberg P.W."/>
            <person name="Wang J."/>
            <person name="Gasser R.B."/>
        </authorList>
    </citation>
    <scope>NUCLEOTIDE SEQUENCE [LARGE SCALE GENOMIC DNA]</scope>
    <source>
        <strain evidence="4">DCEP-RM93F</strain>
        <strain evidence="3">DCEP-RM93M</strain>
    </source>
</reference>
<feature type="transmembrane region" description="Helical" evidence="2">
    <location>
        <begin position="42"/>
        <end position="65"/>
    </location>
</feature>
<dbReference type="Proteomes" id="UP000030764">
    <property type="component" value="Unassembled WGS sequence"/>
</dbReference>
<sequence length="191" mass="20998">MVEQTKKSLPRQVSKLKNLVKLKAATGQAEARMKLPKASRGGFSSVEIFALFSWFVIAIISGYFVCDSILTRKAAVKTATARGMSSKVHDALTVTTPFKITSTVTTPFEISRTGSPTVGKTELPYALSRFSNGLIDFWNSLKNSNGLADGKMDPGHEDQRRAPLHRDNTSKHTPTSYFIEFSLEVLVVQLS</sequence>
<dbReference type="EMBL" id="KL363411">
    <property type="protein sequence ID" value="KFD45905.1"/>
    <property type="molecule type" value="Genomic_DNA"/>
</dbReference>
<evidence type="ECO:0000313" key="3">
    <source>
        <dbReference type="EMBL" id="KFD45905.1"/>
    </source>
</evidence>
<feature type="compositionally biased region" description="Basic and acidic residues" evidence="1">
    <location>
        <begin position="150"/>
        <end position="170"/>
    </location>
</feature>
<dbReference type="EMBL" id="KL367564">
    <property type="protein sequence ID" value="KFD63924.1"/>
    <property type="molecule type" value="Genomic_DNA"/>
</dbReference>
<evidence type="ECO:0000256" key="2">
    <source>
        <dbReference type="SAM" id="Phobius"/>
    </source>
</evidence>
<evidence type="ECO:0000313" key="5">
    <source>
        <dbReference type="Proteomes" id="UP000030764"/>
    </source>
</evidence>
<keyword evidence="2" id="KW-1133">Transmembrane helix</keyword>
<evidence type="ECO:0000256" key="1">
    <source>
        <dbReference type="SAM" id="MobiDB-lite"/>
    </source>
</evidence>
<keyword evidence="2" id="KW-0812">Transmembrane</keyword>
<protein>
    <submittedName>
        <fullName evidence="3">Uncharacterized protein</fullName>
    </submittedName>
</protein>
<gene>
    <name evidence="3" type="ORF">M513_13217</name>
    <name evidence="4" type="ORF">M514_13217</name>
</gene>
<organism evidence="3 5">
    <name type="scientific">Trichuris suis</name>
    <name type="common">pig whipworm</name>
    <dbReference type="NCBI Taxonomy" id="68888"/>
    <lineage>
        <taxon>Eukaryota</taxon>
        <taxon>Metazoa</taxon>
        <taxon>Ecdysozoa</taxon>
        <taxon>Nematoda</taxon>
        <taxon>Enoplea</taxon>
        <taxon>Dorylaimia</taxon>
        <taxon>Trichinellida</taxon>
        <taxon>Trichuridae</taxon>
        <taxon>Trichuris</taxon>
    </lineage>
</organism>
<feature type="non-terminal residue" evidence="3">
    <location>
        <position position="191"/>
    </location>
</feature>
<dbReference type="Proteomes" id="UP000030758">
    <property type="component" value="Unassembled WGS sequence"/>
</dbReference>
<dbReference type="AlphaFoldDB" id="A0A085LLQ9"/>
<evidence type="ECO:0000313" key="4">
    <source>
        <dbReference type="EMBL" id="KFD63924.1"/>
    </source>
</evidence>
<proteinExistence type="predicted"/>
<feature type="region of interest" description="Disordered" evidence="1">
    <location>
        <begin position="148"/>
        <end position="171"/>
    </location>
</feature>
<name>A0A085LLQ9_9BILA</name>